<evidence type="ECO:0000256" key="1">
    <source>
        <dbReference type="ARBA" id="ARBA00007430"/>
    </source>
</evidence>
<dbReference type="PANTHER" id="PTHR43318:SF1">
    <property type="entry name" value="POLYSACCHARIDE BIOSYNTHESIS PROTEIN EPSC-RELATED"/>
    <property type="match status" value="1"/>
</dbReference>
<dbReference type="InterPro" id="IPR036291">
    <property type="entry name" value="NAD(P)-bd_dom_sf"/>
</dbReference>
<comment type="similarity">
    <text evidence="1">Belongs to the polysaccharide synthase family.</text>
</comment>
<dbReference type="RefSeq" id="WP_070882971.1">
    <property type="nucleotide sequence ID" value="NZ_CP076114.1"/>
</dbReference>
<keyword evidence="2" id="KW-0812">Transmembrane</keyword>
<dbReference type="EMBL" id="CP076114">
    <property type="protein sequence ID" value="UUD64071.1"/>
    <property type="molecule type" value="Genomic_DNA"/>
</dbReference>
<name>A0ABY5J7N6_9GAMM</name>
<proteinExistence type="inferred from homology"/>
<dbReference type="InterPro" id="IPR051203">
    <property type="entry name" value="Polysaccharide_Synthase-Rel"/>
</dbReference>
<evidence type="ECO:0000313" key="4">
    <source>
        <dbReference type="EMBL" id="UUD64071.1"/>
    </source>
</evidence>
<feature type="transmembrane region" description="Helical" evidence="2">
    <location>
        <begin position="88"/>
        <end position="109"/>
    </location>
</feature>
<dbReference type="Gene3D" id="3.40.50.720">
    <property type="entry name" value="NAD(P)-binding Rossmann-like Domain"/>
    <property type="match status" value="2"/>
</dbReference>
<keyword evidence="2" id="KW-1133">Transmembrane helix</keyword>
<feature type="transmembrane region" description="Helical" evidence="2">
    <location>
        <begin position="21"/>
        <end position="45"/>
    </location>
</feature>
<dbReference type="InterPro" id="IPR003869">
    <property type="entry name" value="Polysac_CapD-like"/>
</dbReference>
<feature type="domain" description="Polysaccharide biosynthesis protein CapD-like" evidence="3">
    <location>
        <begin position="304"/>
        <end position="611"/>
    </location>
</feature>
<evidence type="ECO:0000259" key="3">
    <source>
        <dbReference type="Pfam" id="PF02719"/>
    </source>
</evidence>
<dbReference type="PANTHER" id="PTHR43318">
    <property type="entry name" value="UDP-N-ACETYLGLUCOSAMINE 4,6-DEHYDRATASE"/>
    <property type="match status" value="1"/>
</dbReference>
<accession>A0ABY5J7N6</accession>
<organism evidence="4 5">
    <name type="scientific">Phytopseudomonas seleniipraecipitans</name>
    <dbReference type="NCBI Taxonomy" id="640205"/>
    <lineage>
        <taxon>Bacteria</taxon>
        <taxon>Pseudomonadati</taxon>
        <taxon>Pseudomonadota</taxon>
        <taxon>Gammaproteobacteria</taxon>
        <taxon>Pseudomonadales</taxon>
        <taxon>Pseudomonadaceae</taxon>
        <taxon>Phytopseudomonas</taxon>
    </lineage>
</organism>
<dbReference type="CDD" id="cd05237">
    <property type="entry name" value="UDP_invert_4-6DH_SDR_e"/>
    <property type="match status" value="1"/>
</dbReference>
<dbReference type="SUPFAM" id="SSF51735">
    <property type="entry name" value="NAD(P)-binding Rossmann-fold domains"/>
    <property type="match status" value="2"/>
</dbReference>
<evidence type="ECO:0000313" key="5">
    <source>
        <dbReference type="Proteomes" id="UP000887421"/>
    </source>
</evidence>
<keyword evidence="2" id="KW-0472">Membrane</keyword>
<keyword evidence="5" id="KW-1185">Reference proteome</keyword>
<dbReference type="Pfam" id="PF02719">
    <property type="entry name" value="Polysacc_synt_2"/>
    <property type="match status" value="1"/>
</dbReference>
<feature type="transmembrane region" description="Helical" evidence="2">
    <location>
        <begin position="121"/>
        <end position="140"/>
    </location>
</feature>
<feature type="transmembrane region" description="Helical" evidence="2">
    <location>
        <begin position="57"/>
        <end position="76"/>
    </location>
</feature>
<gene>
    <name evidence="4" type="ORF">D16iCDA_20750</name>
</gene>
<dbReference type="Proteomes" id="UP000887421">
    <property type="component" value="Chromosome"/>
</dbReference>
<reference evidence="4" key="1">
    <citation type="submission" date="2021-05" db="EMBL/GenBank/DDBJ databases">
        <title>Complete genome sequence of Pseudomonas seleniipraecipitans strain D1-6.</title>
        <authorList>
            <person name="Lafi F."/>
            <person name="Eida A."/>
            <person name="Alam I."/>
            <person name="Hert H."/>
            <person name="Saad M."/>
        </authorList>
    </citation>
    <scope>NUCLEOTIDE SEQUENCE</scope>
    <source>
        <strain evidence="4">D1-6</strain>
    </source>
</reference>
<sequence length="671" mass="74967">MLRFAELLRTRLVALQRRQKRLIQVSVDVVLVWLALWLAFVVRLGDFRQIQPLDGHLWLFVLAPVISIPLFIRFGMYRAVLRYFGNEALIAITKAVSLSALILALVIYWRDDADALIPRSMVFNYWWLSIMLIGGLRLAMRQFFMGDWFSADQPYKLSNREASLPPVAIYGAGSAGNQLAAALRMGRAMRPVAFIDDEPNIANRVIAGLRVYSPKHIQQMIDDTGAVEILLALPSVSRSRRGAVLQLLEQYPLHVRSVPGFMDLASGRVKVEDVQEVDIADLLGRDAVPPQRELFERCIRDKAVMVTGAGGSIGSELCRQILGSGPRTLLLLEHGEFNLYSIHSELEQRIRRESLPVRLVPVLGSVRNQERQVQLMRAWDVNTVYHAAAYKHVPMVEHNIAEGVLNNVFGSLCTAQAALRAGVENFVLISTDKAVRPTNVMGSTKRLAEMVLQALSQEAAPALFGDKDRLPQVNKTRFTMVRFGNVLGSSGSVIPRFYEQIRKGGPVTVTHPNITRYFMTIPEAAQLVIQAGSMGTGGDVFVLDMGQPVKIAELAEKMIHLTGLSVASDENPSGDIAIEFTGLRPGEKLYEELLIGDNVSPTDHPMIMRANEEHLPWEPFKVVMADLIKAVEQDDYDRVRQLLRDTVCGYAPEGEIVDWMHLRRAAKRPLE</sequence>
<protein>
    <submittedName>
        <fullName evidence="4">Polysaccharide biosynthesis protein</fullName>
    </submittedName>
</protein>
<evidence type="ECO:0000256" key="2">
    <source>
        <dbReference type="SAM" id="Phobius"/>
    </source>
</evidence>